<sequence>MPKPFTIPPGTLLPLDLDQDLPSDAEEDLKALFGERVLGDAGRKKRQDEARKAKDKSKRKTTGSGMFDTIFLDEHVPNPPPPPSPANDATQRATPPPPPSSPPPANDTTQPRPSDHRQNAPPPATDATQQAIRPPATDTTPQAAPAIAIGVPQESFAAYKDAWEKIGSNKCSPADLPLPLCTTNVQILRTQLRNEVKALHAATSRWEVLRREHLEMINTKTRDEKYTGYNIFKLRTEMFLADGVFADWKVEEEGGHAVVKLYWDAARTKDLDASDTEEDLRLHNGKLAALQEHFKKEKFRGHQDQLDRRTNCTHLDVERRTSQNMMVKAIYNGIMNLKEQTEKAIKRGGKNPQQEDIDAEKWVPDRDPEE</sequence>
<name>A0A9Q8PBX0_PASFU</name>
<keyword evidence="3" id="KW-1185">Reference proteome</keyword>
<protein>
    <submittedName>
        <fullName evidence="2">Uncharacterized protein</fullName>
    </submittedName>
</protein>
<feature type="compositionally biased region" description="Pro residues" evidence="1">
    <location>
        <begin position="94"/>
        <end position="105"/>
    </location>
</feature>
<accession>A0A9Q8PBX0</accession>
<feature type="compositionally biased region" description="Basic and acidic residues" evidence="1">
    <location>
        <begin position="359"/>
        <end position="370"/>
    </location>
</feature>
<reference evidence="2" key="1">
    <citation type="submission" date="2021-12" db="EMBL/GenBank/DDBJ databases">
        <authorList>
            <person name="Zaccaron A."/>
            <person name="Stergiopoulos I."/>
        </authorList>
    </citation>
    <scope>NUCLEOTIDE SEQUENCE</scope>
    <source>
        <strain evidence="2">Race5_Kim</strain>
    </source>
</reference>
<organism evidence="2 3">
    <name type="scientific">Passalora fulva</name>
    <name type="common">Tomato leaf mold</name>
    <name type="synonym">Cladosporium fulvum</name>
    <dbReference type="NCBI Taxonomy" id="5499"/>
    <lineage>
        <taxon>Eukaryota</taxon>
        <taxon>Fungi</taxon>
        <taxon>Dikarya</taxon>
        <taxon>Ascomycota</taxon>
        <taxon>Pezizomycotina</taxon>
        <taxon>Dothideomycetes</taxon>
        <taxon>Dothideomycetidae</taxon>
        <taxon>Mycosphaerellales</taxon>
        <taxon>Mycosphaerellaceae</taxon>
        <taxon>Fulvia</taxon>
    </lineage>
</organism>
<gene>
    <name evidence="2" type="ORF">CLAFUR5_10657</name>
</gene>
<dbReference type="RefSeq" id="XP_047764008.1">
    <property type="nucleotide sequence ID" value="XM_047909805.1"/>
</dbReference>
<evidence type="ECO:0000313" key="2">
    <source>
        <dbReference type="EMBL" id="UJO19642.1"/>
    </source>
</evidence>
<feature type="compositionally biased region" description="Low complexity" evidence="1">
    <location>
        <begin position="125"/>
        <end position="141"/>
    </location>
</feature>
<evidence type="ECO:0000313" key="3">
    <source>
        <dbReference type="Proteomes" id="UP000756132"/>
    </source>
</evidence>
<proteinExistence type="predicted"/>
<evidence type="ECO:0000256" key="1">
    <source>
        <dbReference type="SAM" id="MobiDB-lite"/>
    </source>
</evidence>
<feature type="compositionally biased region" description="Basic and acidic residues" evidence="1">
    <location>
        <begin position="37"/>
        <end position="52"/>
    </location>
</feature>
<dbReference type="Proteomes" id="UP000756132">
    <property type="component" value="Chromosome 7"/>
</dbReference>
<dbReference type="KEGG" id="ffu:CLAFUR5_10657"/>
<reference evidence="2" key="2">
    <citation type="journal article" date="2022" name="Microb. Genom.">
        <title>A chromosome-scale genome assembly of the tomato pathogen Cladosporium fulvum reveals a compartmentalized genome architecture and the presence of a dispensable chromosome.</title>
        <authorList>
            <person name="Zaccaron A.Z."/>
            <person name="Chen L.H."/>
            <person name="Samaras A."/>
            <person name="Stergiopoulos I."/>
        </authorList>
    </citation>
    <scope>NUCLEOTIDE SEQUENCE</scope>
    <source>
        <strain evidence="2">Race5_Kim</strain>
    </source>
</reference>
<feature type="region of interest" description="Disordered" evidence="1">
    <location>
        <begin position="33"/>
        <end position="141"/>
    </location>
</feature>
<dbReference type="EMBL" id="CP090169">
    <property type="protein sequence ID" value="UJO19642.1"/>
    <property type="molecule type" value="Genomic_DNA"/>
</dbReference>
<feature type="region of interest" description="Disordered" evidence="1">
    <location>
        <begin position="343"/>
        <end position="370"/>
    </location>
</feature>
<dbReference type="GeneID" id="71990535"/>
<dbReference type="AlphaFoldDB" id="A0A9Q8PBX0"/>